<keyword evidence="2" id="KW-1185">Reference proteome</keyword>
<comment type="caution">
    <text evidence="1">The sequence shown here is derived from an EMBL/GenBank/DDBJ whole genome shotgun (WGS) entry which is preliminary data.</text>
</comment>
<dbReference type="AlphaFoldDB" id="A0A3N7JSF2"/>
<dbReference type="InterPro" id="IPR028978">
    <property type="entry name" value="Chorismate_lyase_/UTRA_dom_sf"/>
</dbReference>
<protein>
    <submittedName>
        <fullName evidence="1">Uncharacterized protein</fullName>
    </submittedName>
</protein>
<proteinExistence type="predicted"/>
<sequence length="91" mass="10296">MDNLTYISLDGLEPAIEADLRAGTLPIGHLLARLWVRRERITQADELMDRLWDTVGQPDAPATRAYRIATPTAARMVIAETYRRGMLMDRA</sequence>
<gene>
    <name evidence="1" type="ORF">DZC73_17465</name>
</gene>
<dbReference type="Gene3D" id="3.40.1410.10">
    <property type="entry name" value="Chorismate lyase-like"/>
    <property type="match status" value="1"/>
</dbReference>
<dbReference type="Proteomes" id="UP000267464">
    <property type="component" value="Unassembled WGS sequence"/>
</dbReference>
<organism evidence="1 2">
    <name type="scientific">Piscinibacter terrae</name>
    <dbReference type="NCBI Taxonomy" id="2496871"/>
    <lineage>
        <taxon>Bacteria</taxon>
        <taxon>Pseudomonadati</taxon>
        <taxon>Pseudomonadota</taxon>
        <taxon>Betaproteobacteria</taxon>
        <taxon>Burkholderiales</taxon>
        <taxon>Sphaerotilaceae</taxon>
        <taxon>Piscinibacter</taxon>
    </lineage>
</organism>
<evidence type="ECO:0000313" key="1">
    <source>
        <dbReference type="EMBL" id="RQP23899.1"/>
    </source>
</evidence>
<reference evidence="1 2" key="2">
    <citation type="submission" date="2018-12" db="EMBL/GenBank/DDBJ databases">
        <title>Rhizobacter gummiphilus sp. nov., a rubber-degrading bacterium isolated from the soil of a botanical garden in Japan.</title>
        <authorList>
            <person name="Shunsuke S.S."/>
        </authorList>
    </citation>
    <scope>NUCLEOTIDE SEQUENCE [LARGE SCALE GENOMIC DNA]</scope>
    <source>
        <strain evidence="1 2">S-16</strain>
    </source>
</reference>
<reference evidence="1 2" key="1">
    <citation type="submission" date="2018-08" db="EMBL/GenBank/DDBJ databases">
        <authorList>
            <person name="Khan S.A."/>
            <person name="Jeon C.O."/>
            <person name="Chun B.H."/>
            <person name="Jeong S.E."/>
        </authorList>
    </citation>
    <scope>NUCLEOTIDE SEQUENCE [LARGE SCALE GENOMIC DNA]</scope>
    <source>
        <strain evidence="1 2">S-16</strain>
    </source>
</reference>
<accession>A0A3N7JSF2</accession>
<name>A0A3N7JSF2_9BURK</name>
<evidence type="ECO:0000313" key="2">
    <source>
        <dbReference type="Proteomes" id="UP000267464"/>
    </source>
</evidence>
<dbReference type="SUPFAM" id="SSF64288">
    <property type="entry name" value="Chorismate lyase-like"/>
    <property type="match status" value="1"/>
</dbReference>
<dbReference type="EMBL" id="QUSW01000004">
    <property type="protein sequence ID" value="RQP23899.1"/>
    <property type="molecule type" value="Genomic_DNA"/>
</dbReference>